<keyword evidence="3" id="KW-0560">Oxidoreductase</keyword>
<feature type="domain" description="FAD/NAD(P)-binding" evidence="4">
    <location>
        <begin position="16"/>
        <end position="305"/>
    </location>
</feature>
<dbReference type="GO" id="GO:0016491">
    <property type="term" value="F:oxidoreductase activity"/>
    <property type="evidence" value="ECO:0007669"/>
    <property type="project" value="UniProtKB-KW"/>
</dbReference>
<reference evidence="6" key="1">
    <citation type="journal article" date="2014" name="BMC Genomics">
        <title>Genome characteristics reveal the impact of lichenization on lichen-forming fungus Endocarpon pusillum Hedwig (Verrucariales, Ascomycota).</title>
        <authorList>
            <person name="Wang Y.-Y."/>
            <person name="Liu B."/>
            <person name="Zhang X.-Y."/>
            <person name="Zhou Q.-M."/>
            <person name="Zhang T."/>
            <person name="Li H."/>
            <person name="Yu Y.-F."/>
            <person name="Zhang X.-L."/>
            <person name="Hao X.-Y."/>
            <person name="Wang M."/>
            <person name="Wang L."/>
            <person name="Wei J.-C."/>
        </authorList>
    </citation>
    <scope>NUCLEOTIDE SEQUENCE [LARGE SCALE GENOMIC DNA]</scope>
    <source>
        <strain evidence="6">Z07020 / HMAS-L-300199</strain>
    </source>
</reference>
<dbReference type="HOGENOM" id="CLU_031864_5_0_1"/>
<dbReference type="RefSeq" id="XP_007801851.1">
    <property type="nucleotide sequence ID" value="XM_007803660.1"/>
</dbReference>
<dbReference type="eggNOG" id="ENOG502QQDE">
    <property type="taxonomic scope" value="Eukaryota"/>
</dbReference>
<dbReference type="OMA" id="HMHMIPT"/>
<sequence length="321" mass="34658">MHGRIANGDNTAKPLFDCLIIGGGPAGLSAATTLARQLYHIIVFDSGSYRDDTITHMGNVATWDNRAPEEFRDTARRGVLDQYSTVRIEDTTITHVKQAKNGHFEATAETGARWYGRKLLLATGVKDVFPDIPSYQECWAVGICPDLFWYGSQKGRAQSAGVLVSGGMATPSRSAEIAGMARRLADSVTFYTDSNESLSEQLREDMGNSQIKVDARSITHLEKSTVGHAIIIRFDDLTTKTEAFLAHESRTEINGPFAYQLDLDLTDQGNIKVAEPLYATSVPGVFAVGDCACPTKAVVQAMATGALGGTGVSTQLIAEIY</sequence>
<keyword evidence="2" id="KW-0285">Flavoprotein</keyword>
<dbReference type="SUPFAM" id="SSF51905">
    <property type="entry name" value="FAD/NAD(P)-binding domain"/>
    <property type="match status" value="1"/>
</dbReference>
<evidence type="ECO:0000259" key="4">
    <source>
        <dbReference type="Pfam" id="PF07992"/>
    </source>
</evidence>
<evidence type="ECO:0000256" key="3">
    <source>
        <dbReference type="ARBA" id="ARBA00023002"/>
    </source>
</evidence>
<evidence type="ECO:0000313" key="6">
    <source>
        <dbReference type="Proteomes" id="UP000019373"/>
    </source>
</evidence>
<dbReference type="GO" id="GO:0097237">
    <property type="term" value="P:cellular response to toxic substance"/>
    <property type="evidence" value="ECO:0007669"/>
    <property type="project" value="UniProtKB-ARBA"/>
</dbReference>
<name>U1HPY6_ENDPU</name>
<evidence type="ECO:0000313" key="5">
    <source>
        <dbReference type="EMBL" id="ERF72475.1"/>
    </source>
</evidence>
<dbReference type="PRINTS" id="PR00368">
    <property type="entry name" value="FADPNR"/>
</dbReference>
<proteinExistence type="inferred from homology"/>
<evidence type="ECO:0000256" key="2">
    <source>
        <dbReference type="ARBA" id="ARBA00022630"/>
    </source>
</evidence>
<dbReference type="AlphaFoldDB" id="U1HPY6"/>
<gene>
    <name evidence="5" type="ORF">EPUS_07684</name>
</gene>
<dbReference type="Pfam" id="PF07992">
    <property type="entry name" value="Pyr_redox_2"/>
    <property type="match status" value="1"/>
</dbReference>
<dbReference type="InterPro" id="IPR023753">
    <property type="entry name" value="FAD/NAD-binding_dom"/>
</dbReference>
<dbReference type="GeneID" id="19242564"/>
<dbReference type="Gene3D" id="3.50.50.60">
    <property type="entry name" value="FAD/NAD(P)-binding domain"/>
    <property type="match status" value="2"/>
</dbReference>
<comment type="similarity">
    <text evidence="1">Belongs to the class-II pyridine nucleotide-disulfide oxidoreductase family.</text>
</comment>
<dbReference type="EMBL" id="KE721096">
    <property type="protein sequence ID" value="ERF72475.1"/>
    <property type="molecule type" value="Genomic_DNA"/>
</dbReference>
<dbReference type="InterPro" id="IPR036188">
    <property type="entry name" value="FAD/NAD-bd_sf"/>
</dbReference>
<dbReference type="Proteomes" id="UP000019373">
    <property type="component" value="Unassembled WGS sequence"/>
</dbReference>
<keyword evidence="6" id="KW-1185">Reference proteome</keyword>
<dbReference type="PRINTS" id="PR00469">
    <property type="entry name" value="PNDRDTASEII"/>
</dbReference>
<evidence type="ECO:0000256" key="1">
    <source>
        <dbReference type="ARBA" id="ARBA00009333"/>
    </source>
</evidence>
<dbReference type="PANTHER" id="PTHR48105">
    <property type="entry name" value="THIOREDOXIN REDUCTASE 1-RELATED-RELATED"/>
    <property type="match status" value="1"/>
</dbReference>
<dbReference type="OrthoDB" id="10260355at2759"/>
<accession>U1HPY6</accession>
<protein>
    <recommendedName>
        <fullName evidence="4">FAD/NAD(P)-binding domain-containing protein</fullName>
    </recommendedName>
</protein>
<organism evidence="5 6">
    <name type="scientific">Endocarpon pusillum (strain Z07020 / HMAS-L-300199)</name>
    <name type="common">Lichen-forming fungus</name>
    <dbReference type="NCBI Taxonomy" id="1263415"/>
    <lineage>
        <taxon>Eukaryota</taxon>
        <taxon>Fungi</taxon>
        <taxon>Dikarya</taxon>
        <taxon>Ascomycota</taxon>
        <taxon>Pezizomycotina</taxon>
        <taxon>Eurotiomycetes</taxon>
        <taxon>Chaetothyriomycetidae</taxon>
        <taxon>Verrucariales</taxon>
        <taxon>Verrucariaceae</taxon>
        <taxon>Endocarpon</taxon>
    </lineage>
</organism>
<dbReference type="InterPro" id="IPR050097">
    <property type="entry name" value="Ferredoxin-NADP_redctase_2"/>
</dbReference>